<dbReference type="InterPro" id="IPR006254">
    <property type="entry name" value="Isocitrate_lyase"/>
</dbReference>
<comment type="cofactor">
    <cofactor evidence="6">
        <name>Mg(2+)</name>
        <dbReference type="ChEBI" id="CHEBI:18420"/>
    </cofactor>
    <text evidence="6">Can also use Mn(2+) ion.</text>
</comment>
<gene>
    <name evidence="7" type="primary">NDAI0C06140</name>
    <name evidence="7" type="ordered locus">NDAI_0C06140</name>
</gene>
<comment type="similarity">
    <text evidence="1 3">Belongs to the isocitrate lyase/PEP mutase superfamily. Isocitrate lyase family.</text>
</comment>
<protein>
    <recommendedName>
        <fullName evidence="3">Isocitrate lyase</fullName>
    </recommendedName>
</protein>
<dbReference type="Gene3D" id="3.20.20.60">
    <property type="entry name" value="Phosphoenolpyruvate-binding domains"/>
    <property type="match status" value="1"/>
</dbReference>
<evidence type="ECO:0000313" key="8">
    <source>
        <dbReference type="Proteomes" id="UP000000689"/>
    </source>
</evidence>
<dbReference type="CDD" id="cd00377">
    <property type="entry name" value="ICL_PEPM"/>
    <property type="match status" value="1"/>
</dbReference>
<feature type="binding site" evidence="5">
    <location>
        <position position="240"/>
    </location>
    <ligand>
        <name>substrate</name>
    </ligand>
</feature>
<evidence type="ECO:0000256" key="5">
    <source>
        <dbReference type="PIRSR" id="PIRSR001362-2"/>
    </source>
</evidence>
<dbReference type="Gene3D" id="1.10.10.850">
    <property type="match status" value="1"/>
</dbReference>
<feature type="binding site" evidence="5">
    <location>
        <begin position="97"/>
        <end position="99"/>
    </location>
    <ligand>
        <name>substrate</name>
    </ligand>
</feature>
<dbReference type="PANTHER" id="PTHR21631:SF13">
    <property type="entry name" value="MITOCHONDRIAL 2-METHYLISOCITRATE LYASE ICL2"/>
    <property type="match status" value="1"/>
</dbReference>
<dbReference type="InterPro" id="IPR018523">
    <property type="entry name" value="Isocitrate_lyase_ph_CS"/>
</dbReference>
<evidence type="ECO:0000256" key="3">
    <source>
        <dbReference type="PIRNR" id="PIRNR001362"/>
    </source>
</evidence>
<reference evidence="7 8" key="1">
    <citation type="journal article" date="2011" name="Proc. Natl. Acad. Sci. U.S.A.">
        <title>Evolutionary erosion of yeast sex chromosomes by mating-type switching accidents.</title>
        <authorList>
            <person name="Gordon J.L."/>
            <person name="Armisen D."/>
            <person name="Proux-Wera E."/>
            <person name="Oheigeartaigh S.S."/>
            <person name="Byrne K.P."/>
            <person name="Wolfe K.H."/>
        </authorList>
    </citation>
    <scope>NUCLEOTIDE SEQUENCE [LARGE SCALE GENOMIC DNA]</scope>
    <source>
        <strain evidence="8">ATCC 10597 / BCRC 20456 / CBS 421 / NBRC 0211 / NRRL Y-12639</strain>
    </source>
</reference>
<evidence type="ECO:0000256" key="2">
    <source>
        <dbReference type="ARBA" id="ARBA00023239"/>
    </source>
</evidence>
<evidence type="ECO:0000256" key="4">
    <source>
        <dbReference type="PIRSR" id="PIRSR001362-1"/>
    </source>
</evidence>
<organism evidence="7 8">
    <name type="scientific">Naumovozyma dairenensis (strain ATCC 10597 / BCRC 20456 / CBS 421 / NBRC 0211 / NRRL Y-12639)</name>
    <name type="common">Saccharomyces dairenensis</name>
    <dbReference type="NCBI Taxonomy" id="1071378"/>
    <lineage>
        <taxon>Eukaryota</taxon>
        <taxon>Fungi</taxon>
        <taxon>Dikarya</taxon>
        <taxon>Ascomycota</taxon>
        <taxon>Saccharomycotina</taxon>
        <taxon>Saccharomycetes</taxon>
        <taxon>Saccharomycetales</taxon>
        <taxon>Saccharomycetaceae</taxon>
        <taxon>Naumovozyma</taxon>
    </lineage>
</organism>
<dbReference type="PIRSF" id="PIRSF001362">
    <property type="entry name" value="Isocit_lyase"/>
    <property type="match status" value="1"/>
</dbReference>
<dbReference type="OrthoDB" id="4078635at2759"/>
<evidence type="ECO:0000256" key="1">
    <source>
        <dbReference type="ARBA" id="ARBA00005704"/>
    </source>
</evidence>
<dbReference type="STRING" id="1071378.G0W912"/>
<dbReference type="HOGENOM" id="CLU_019214_2_2_1"/>
<dbReference type="GO" id="GO:0004451">
    <property type="term" value="F:isocitrate lyase activity"/>
    <property type="evidence" value="ECO:0007669"/>
    <property type="project" value="InterPro"/>
</dbReference>
<dbReference type="GO" id="GO:0046421">
    <property type="term" value="F:methylisocitrate lyase activity"/>
    <property type="evidence" value="ECO:0007669"/>
    <property type="project" value="EnsemblFungi"/>
</dbReference>
<dbReference type="PANTHER" id="PTHR21631">
    <property type="entry name" value="ISOCITRATE LYASE/MALATE SYNTHASE"/>
    <property type="match status" value="1"/>
</dbReference>
<dbReference type="GO" id="GO:0005759">
    <property type="term" value="C:mitochondrial matrix"/>
    <property type="evidence" value="ECO:0007669"/>
    <property type="project" value="EnsemblFungi"/>
</dbReference>
<sequence>MLKDLISRETKFIEQWWRSPRFANIERPYTALDVFKHRGSIPRSQIKYPSSVQAKKLFKLLENHFERKKPLHTLGVIDPVQMTQLSRSKEMKVVYLSGWACSSTLVSPSNDVSPDFGDYPYTTVPNQVERIFKAQEFHDKKAFLKVVENESNAEDMVDYMKPIIADGDMGGSPHMVMKLSKLFAEKGAAAIHLEDQLLGGKRCGHLSGAVLVPTGDHLSRLIACRFQWDLLGTENLLIARTDSCNAKLLSSSCDPRDHEFIKGISHRLNKQDSIGKDPRAWNEILVDAVSRKLDNDSMGQLEEQWYHDNELLTFDETVERLFSNEDFQRYLRTKSMMMEQELKRPYLSLKEMEMIANKICPTINIGFDWDAPRTKEGYYIFKGCMEAAIRRSLVFSPYSDMIWLETKTPDLKQAQMFSEEIHSVYPHIKLVYNLSPSFNWSNHGYTPETLKTFIWDLAQEGFILQLVSLAGLHSDGLAFWELVKSFENNGMQGYVSTVQEREREIGSDVLTHQRWSGAEYIDSVMQVIQNGSSSQTLSTSGDAFTETQF</sequence>
<dbReference type="GeneID" id="11496445"/>
<dbReference type="PROSITE" id="PS00161">
    <property type="entry name" value="ISOCITRATE_LYASE"/>
    <property type="match status" value="1"/>
</dbReference>
<dbReference type="InterPro" id="IPR015813">
    <property type="entry name" value="Pyrv/PenolPyrv_kinase-like_dom"/>
</dbReference>
<dbReference type="AlphaFoldDB" id="G0W912"/>
<dbReference type="EMBL" id="HE580269">
    <property type="protein sequence ID" value="CCD24273.1"/>
    <property type="molecule type" value="Genomic_DNA"/>
</dbReference>
<name>G0W912_NAUDC</name>
<dbReference type="InterPro" id="IPR039556">
    <property type="entry name" value="ICL/PEPM"/>
</dbReference>
<dbReference type="Pfam" id="PF00463">
    <property type="entry name" value="ICL"/>
    <property type="match status" value="1"/>
</dbReference>
<feature type="binding site" evidence="5">
    <location>
        <begin position="204"/>
        <end position="205"/>
    </location>
    <ligand>
        <name>substrate</name>
    </ligand>
</feature>
<dbReference type="KEGG" id="ndi:NDAI_0C06140"/>
<dbReference type="InterPro" id="IPR040442">
    <property type="entry name" value="Pyrv_kinase-like_dom_sf"/>
</dbReference>
<evidence type="ECO:0000313" key="7">
    <source>
        <dbReference type="EMBL" id="CCD24273.1"/>
    </source>
</evidence>
<dbReference type="NCBIfam" id="TIGR01346">
    <property type="entry name" value="isocit_lyase"/>
    <property type="match status" value="1"/>
</dbReference>
<feature type="binding site" evidence="6">
    <location>
        <position position="166"/>
    </location>
    <ligand>
        <name>Mg(2+)</name>
        <dbReference type="ChEBI" id="CHEBI:18420"/>
    </ligand>
</feature>
<dbReference type="RefSeq" id="XP_003669516.1">
    <property type="nucleotide sequence ID" value="XM_003669468.1"/>
</dbReference>
<feature type="active site" description="Proton acceptor" evidence="4">
    <location>
        <position position="203"/>
    </location>
</feature>
<dbReference type="Proteomes" id="UP000000689">
    <property type="component" value="Chromosome 3"/>
</dbReference>
<evidence type="ECO:0000256" key="6">
    <source>
        <dbReference type="PIRSR" id="PIRSR001362-3"/>
    </source>
</evidence>
<feature type="binding site" evidence="5">
    <location>
        <position position="468"/>
    </location>
    <ligand>
        <name>substrate</name>
    </ligand>
</feature>
<keyword evidence="2 3" id="KW-0456">Lyase</keyword>
<dbReference type="GO" id="GO:0046872">
    <property type="term" value="F:metal ion binding"/>
    <property type="evidence" value="ECO:0007669"/>
    <property type="project" value="UniProtKB-KW"/>
</dbReference>
<dbReference type="OMA" id="TVPHADF"/>
<keyword evidence="6" id="KW-0479">Metal-binding</keyword>
<accession>G0W912</accession>
<feature type="binding site" evidence="5">
    <location>
        <begin position="433"/>
        <end position="437"/>
    </location>
    <ligand>
        <name>substrate</name>
    </ligand>
</feature>
<dbReference type="GO" id="GO:0019629">
    <property type="term" value="P:propionate catabolic process, 2-methylcitrate cycle"/>
    <property type="evidence" value="ECO:0007669"/>
    <property type="project" value="EnsemblFungi"/>
</dbReference>
<dbReference type="eggNOG" id="KOG1260">
    <property type="taxonomic scope" value="Eukaryota"/>
</dbReference>
<keyword evidence="8" id="KW-1185">Reference proteome</keyword>
<proteinExistence type="inferred from homology"/>
<dbReference type="SUPFAM" id="SSF51621">
    <property type="entry name" value="Phosphoenolpyruvate/pyruvate domain"/>
    <property type="match status" value="1"/>
</dbReference>
<keyword evidence="6" id="KW-0460">Magnesium</keyword>